<evidence type="ECO:0000256" key="3">
    <source>
        <dbReference type="ARBA" id="ARBA00023163"/>
    </source>
</evidence>
<evidence type="ECO:0000256" key="2">
    <source>
        <dbReference type="ARBA" id="ARBA00023125"/>
    </source>
</evidence>
<reference evidence="5 6" key="1">
    <citation type="submission" date="2019-02" db="EMBL/GenBank/DDBJ databases">
        <title>Deep-cultivation of Planctomycetes and their phenomic and genomic characterization uncovers novel biology.</title>
        <authorList>
            <person name="Wiegand S."/>
            <person name="Jogler M."/>
            <person name="Boedeker C."/>
            <person name="Pinto D."/>
            <person name="Vollmers J."/>
            <person name="Rivas-Marin E."/>
            <person name="Kohn T."/>
            <person name="Peeters S.H."/>
            <person name="Heuer A."/>
            <person name="Rast P."/>
            <person name="Oberbeckmann S."/>
            <person name="Bunk B."/>
            <person name="Jeske O."/>
            <person name="Meyerdierks A."/>
            <person name="Storesund J.E."/>
            <person name="Kallscheuer N."/>
            <person name="Luecker S."/>
            <person name="Lage O.M."/>
            <person name="Pohl T."/>
            <person name="Merkel B.J."/>
            <person name="Hornburger P."/>
            <person name="Mueller R.-W."/>
            <person name="Bruemmer F."/>
            <person name="Labrenz M."/>
            <person name="Spormann A.M."/>
            <person name="Op den Camp H."/>
            <person name="Overmann J."/>
            <person name="Amann R."/>
            <person name="Jetten M.S.M."/>
            <person name="Mascher T."/>
            <person name="Medema M.H."/>
            <person name="Devos D.P."/>
            <person name="Kaster A.-K."/>
            <person name="Ovreas L."/>
            <person name="Rohde M."/>
            <person name="Galperin M.Y."/>
            <person name="Jogler C."/>
        </authorList>
    </citation>
    <scope>NUCLEOTIDE SEQUENCE [LARGE SCALE GENOMIC DNA]</scope>
    <source>
        <strain evidence="5 6">Pan44</strain>
    </source>
</reference>
<dbReference type="FunCoup" id="A0A517S9D2">
    <property type="interactions" value="4"/>
</dbReference>
<dbReference type="GO" id="GO:0003700">
    <property type="term" value="F:DNA-binding transcription factor activity"/>
    <property type="evidence" value="ECO:0007669"/>
    <property type="project" value="InterPro"/>
</dbReference>
<dbReference type="InterPro" id="IPR050204">
    <property type="entry name" value="AraC_XylS_family_regulators"/>
</dbReference>
<keyword evidence="3" id="KW-0804">Transcription</keyword>
<organism evidence="5 6">
    <name type="scientific">Caulifigura coniformis</name>
    <dbReference type="NCBI Taxonomy" id="2527983"/>
    <lineage>
        <taxon>Bacteria</taxon>
        <taxon>Pseudomonadati</taxon>
        <taxon>Planctomycetota</taxon>
        <taxon>Planctomycetia</taxon>
        <taxon>Planctomycetales</taxon>
        <taxon>Planctomycetaceae</taxon>
        <taxon>Caulifigura</taxon>
    </lineage>
</organism>
<dbReference type="OrthoDB" id="6003540at2"/>
<keyword evidence="6" id="KW-1185">Reference proteome</keyword>
<dbReference type="Gene3D" id="1.10.10.60">
    <property type="entry name" value="Homeodomain-like"/>
    <property type="match status" value="1"/>
</dbReference>
<evidence type="ECO:0000313" key="5">
    <source>
        <dbReference type="EMBL" id="QDT52735.1"/>
    </source>
</evidence>
<gene>
    <name evidence="5" type="ORF">Pan44_07470</name>
</gene>
<dbReference type="PANTHER" id="PTHR46796:SF12">
    <property type="entry name" value="HTH-TYPE DNA-BINDING TRANSCRIPTIONAL ACTIVATOR EUTR"/>
    <property type="match status" value="1"/>
</dbReference>
<dbReference type="PROSITE" id="PS01124">
    <property type="entry name" value="HTH_ARAC_FAMILY_2"/>
    <property type="match status" value="1"/>
</dbReference>
<dbReference type="Proteomes" id="UP000315700">
    <property type="component" value="Chromosome"/>
</dbReference>
<dbReference type="EMBL" id="CP036271">
    <property type="protein sequence ID" value="QDT52735.1"/>
    <property type="molecule type" value="Genomic_DNA"/>
</dbReference>
<dbReference type="SMART" id="SM00342">
    <property type="entry name" value="HTH_ARAC"/>
    <property type="match status" value="1"/>
</dbReference>
<dbReference type="PANTHER" id="PTHR46796">
    <property type="entry name" value="HTH-TYPE TRANSCRIPTIONAL ACTIVATOR RHAS-RELATED"/>
    <property type="match status" value="1"/>
</dbReference>
<keyword evidence="1" id="KW-0805">Transcription regulation</keyword>
<dbReference type="AlphaFoldDB" id="A0A517S9D2"/>
<evidence type="ECO:0000259" key="4">
    <source>
        <dbReference type="PROSITE" id="PS01124"/>
    </source>
</evidence>
<proteinExistence type="predicted"/>
<dbReference type="InParanoid" id="A0A517S9D2"/>
<protein>
    <submittedName>
        <fullName evidence="5">Transcriptional regulator EutR</fullName>
    </submittedName>
</protein>
<evidence type="ECO:0000256" key="1">
    <source>
        <dbReference type="ARBA" id="ARBA00023015"/>
    </source>
</evidence>
<name>A0A517S9D2_9PLAN</name>
<dbReference type="KEGG" id="ccos:Pan44_07470"/>
<dbReference type="InterPro" id="IPR018060">
    <property type="entry name" value="HTH_AraC"/>
</dbReference>
<sequence>MGQRDDLRQAAPCYHCPVNVVFTSSIWDVQDQKTQCHPLDTSMPLDPSERNELRPVPAVSSGAPRAHCLLTSDFDEISGALQRWACDFSQLDEGEFIGGLRFADLKTVQVLDVQLNRSTLLRGGHPKRAYVFSPIEESNEGALWRGRKLRPGMLNARTADVEIDHRTCPRYRSADLVIDEDHLRACALSYLGVELDDLMPCSSAIVADNASTFRLAQLIRATLGDVESRRFASHQWSVDRLVTCVLELLGAGRRLPEVQTSSTRRKEIVRQVERIVIGDPTVPQSALQLAMTTGVSRRALDHAFLEVTGLPPKTYLKALRLNCARRELHQHRPERGIVGRIASRWGFLRPDHFAADFHQHFGELPSFSVGRKNVEMSALAGRRLVTESR</sequence>
<dbReference type="GO" id="GO:0043565">
    <property type="term" value="F:sequence-specific DNA binding"/>
    <property type="evidence" value="ECO:0007669"/>
    <property type="project" value="InterPro"/>
</dbReference>
<feature type="domain" description="HTH araC/xylS-type" evidence="4">
    <location>
        <begin position="270"/>
        <end position="371"/>
    </location>
</feature>
<keyword evidence="2" id="KW-0238">DNA-binding</keyword>
<evidence type="ECO:0000313" key="6">
    <source>
        <dbReference type="Proteomes" id="UP000315700"/>
    </source>
</evidence>
<accession>A0A517S9D2</accession>
<dbReference type="Pfam" id="PF12833">
    <property type="entry name" value="HTH_18"/>
    <property type="match status" value="1"/>
</dbReference>